<keyword evidence="1" id="KW-1133">Transmembrane helix</keyword>
<dbReference type="EMBL" id="JASWER010000010">
    <property type="protein sequence ID" value="MDL5377672.1"/>
    <property type="molecule type" value="Genomic_DNA"/>
</dbReference>
<feature type="transmembrane region" description="Helical" evidence="1">
    <location>
        <begin position="7"/>
        <end position="28"/>
    </location>
</feature>
<name>A0ABT7MR72_9BACL</name>
<reference evidence="2 3" key="1">
    <citation type="submission" date="2023-06" db="EMBL/GenBank/DDBJ databases">
        <title>Influencing factors and mechanism of Cr(VI) reduction by facultative anaerobic Exiguobacterium sp. PY14.</title>
        <authorList>
            <person name="Zou L."/>
        </authorList>
    </citation>
    <scope>NUCLEOTIDE SEQUENCE [LARGE SCALE GENOMIC DNA]</scope>
    <source>
        <strain evidence="2 3">PY14</strain>
    </source>
</reference>
<comment type="caution">
    <text evidence="2">The sequence shown here is derived from an EMBL/GenBank/DDBJ whole genome shotgun (WGS) entry which is preliminary data.</text>
</comment>
<keyword evidence="1" id="KW-0472">Membrane</keyword>
<organism evidence="2 3">
    <name type="scientific">Exiguobacterium mexicanum</name>
    <dbReference type="NCBI Taxonomy" id="340146"/>
    <lineage>
        <taxon>Bacteria</taxon>
        <taxon>Bacillati</taxon>
        <taxon>Bacillota</taxon>
        <taxon>Bacilli</taxon>
        <taxon>Bacillales</taxon>
        <taxon>Bacillales Family XII. Incertae Sedis</taxon>
        <taxon>Exiguobacterium</taxon>
    </lineage>
</organism>
<keyword evidence="3" id="KW-1185">Reference proteome</keyword>
<evidence type="ECO:0000313" key="2">
    <source>
        <dbReference type="EMBL" id="MDL5377672.1"/>
    </source>
</evidence>
<dbReference type="RefSeq" id="WP_214833344.1">
    <property type="nucleotide sequence ID" value="NZ_CP183077.1"/>
</dbReference>
<accession>A0ABT7MR72</accession>
<keyword evidence="1" id="KW-0812">Transmembrane</keyword>
<gene>
    <name evidence="2" type="ORF">QR695_11750</name>
</gene>
<protein>
    <submittedName>
        <fullName evidence="2">Uncharacterized protein</fullName>
    </submittedName>
</protein>
<evidence type="ECO:0000256" key="1">
    <source>
        <dbReference type="SAM" id="Phobius"/>
    </source>
</evidence>
<proteinExistence type="predicted"/>
<dbReference type="Proteomes" id="UP001230807">
    <property type="component" value="Unassembled WGS sequence"/>
</dbReference>
<feature type="transmembrane region" description="Helical" evidence="1">
    <location>
        <begin position="34"/>
        <end position="55"/>
    </location>
</feature>
<sequence>MRVLLPVLMIGLIVGNLFTILGLTTNLPSDLNRLFLFGGPALTILAAVSIVVIVLQRRR</sequence>
<evidence type="ECO:0000313" key="3">
    <source>
        <dbReference type="Proteomes" id="UP001230807"/>
    </source>
</evidence>